<dbReference type="SUPFAM" id="SSF50939">
    <property type="entry name" value="Sialidases"/>
    <property type="match status" value="1"/>
</dbReference>
<dbReference type="PROSITE" id="PS51257">
    <property type="entry name" value="PROKAR_LIPOPROTEIN"/>
    <property type="match status" value="1"/>
</dbReference>
<keyword evidence="1" id="KW-0732">Signal</keyword>
<feature type="chain" id="PRO_5004199554" evidence="1">
    <location>
        <begin position="25"/>
        <end position="552"/>
    </location>
</feature>
<evidence type="ECO:0000313" key="3">
    <source>
        <dbReference type="Proteomes" id="UP000001947"/>
    </source>
</evidence>
<proteinExistence type="predicted"/>
<dbReference type="KEGG" id="sde:Sde_3762"/>
<organism evidence="2 3">
    <name type="scientific">Saccharophagus degradans (strain 2-40 / ATCC 43961 / DSM 17024)</name>
    <dbReference type="NCBI Taxonomy" id="203122"/>
    <lineage>
        <taxon>Bacteria</taxon>
        <taxon>Pseudomonadati</taxon>
        <taxon>Pseudomonadota</taxon>
        <taxon>Gammaproteobacteria</taxon>
        <taxon>Cellvibrionales</taxon>
        <taxon>Cellvibrionaceae</taxon>
        <taxon>Saccharophagus</taxon>
    </lineage>
</organism>
<keyword evidence="3" id="KW-1185">Reference proteome</keyword>
<dbReference type="Proteomes" id="UP000001947">
    <property type="component" value="Chromosome"/>
</dbReference>
<evidence type="ECO:0000313" key="2">
    <source>
        <dbReference type="EMBL" id="ABD83017.1"/>
    </source>
</evidence>
<sequence>MTMKTIILKRLLVVTLIVLTQACAVVLPTETNNPVKHPFKPGEGAVVVSITSNSAQLNYVSKITLEQVLPPNYASGAKKATPTQYYLNDIKNINRDTSFLAGNLPAGEYKLVALQAPVGAPGTVSYSLRNFNTSIVGNIVVKPNQISDLGRVVLTAINLNAGIGRSKQYLDNAELIKKYLPEWTAIETYTVDSGWLEPRKDIDIAEGFATIYPIGMNAITDLEAGYVAGASRMGTMHVRTPKGFWKTVVQAPDFLPIRSIALHPDDNVRFIVGAESAKLFKINKEFEFIEIDTGNLVNGTILFIDQDKQTKRWYLGVRQEARSADDKPPTLAVYYSDDLESGDWTALIEASVAWSAWSGETYAWVWPRSNGLGFASTETSSVHCFDYVSQAWTQYPIPNDQRLIGLTGGANDSIGVLAGKSGGFAGVFANTYYTTNCGESWVQTYSPYKVKASAPLMLADGTVLEKGGVFRDGGIYASKTPWEKEGWQKILDDSVLAESIYLTEKGDLIMISNGQWGWEAIRGSSDGGKTWTIEKSSYSQKMQDAIDGKKQN</sequence>
<dbReference type="STRING" id="203122.Sde_3762"/>
<dbReference type="EMBL" id="CP000282">
    <property type="protein sequence ID" value="ABD83017.1"/>
    <property type="molecule type" value="Genomic_DNA"/>
</dbReference>
<dbReference type="InterPro" id="IPR036278">
    <property type="entry name" value="Sialidase_sf"/>
</dbReference>
<gene>
    <name evidence="2" type="ordered locus">Sde_3762</name>
</gene>
<reference evidence="2 3" key="1">
    <citation type="journal article" date="2008" name="PLoS Genet.">
        <title>Complete genome sequence of the complex carbohydrate-degrading marine bacterium, Saccharophagus degradans strain 2-40 T.</title>
        <authorList>
            <person name="Weiner R.M."/>
            <person name="Taylor L.E.II."/>
            <person name="Henrissat B."/>
            <person name="Hauser L."/>
            <person name="Land M."/>
            <person name="Coutinho P.M."/>
            <person name="Rancurel C."/>
            <person name="Saunders E.H."/>
            <person name="Longmire A.G."/>
            <person name="Zhang H."/>
            <person name="Bayer E.A."/>
            <person name="Gilbert H.J."/>
            <person name="Larimer F."/>
            <person name="Zhulin I.B."/>
            <person name="Ekborg N.A."/>
            <person name="Lamed R."/>
            <person name="Richardson P.M."/>
            <person name="Borovok I."/>
            <person name="Hutcheson S."/>
        </authorList>
    </citation>
    <scope>NUCLEOTIDE SEQUENCE [LARGE SCALE GENOMIC DNA]</scope>
    <source>
        <strain evidence="3">2-40 / ATCC 43961 / DSM 17024</strain>
    </source>
</reference>
<name>Q21E62_SACD2</name>
<protein>
    <submittedName>
        <fullName evidence="2">Uncharacterized protein</fullName>
    </submittedName>
</protein>
<accession>Q21E62</accession>
<dbReference type="AlphaFoldDB" id="Q21E62"/>
<evidence type="ECO:0000256" key="1">
    <source>
        <dbReference type="SAM" id="SignalP"/>
    </source>
</evidence>
<feature type="signal peptide" evidence="1">
    <location>
        <begin position="1"/>
        <end position="24"/>
    </location>
</feature>
<dbReference type="HOGENOM" id="CLU_503121_0_0_6"/>